<evidence type="ECO:0000313" key="1">
    <source>
        <dbReference type="EMBL" id="KAJ8949912.1"/>
    </source>
</evidence>
<protein>
    <submittedName>
        <fullName evidence="1">Uncharacterized protein</fullName>
    </submittedName>
</protein>
<reference evidence="1" key="1">
    <citation type="journal article" date="2023" name="Insect Mol. Biol.">
        <title>Genome sequencing provides insights into the evolution of gene families encoding plant cell wall-degrading enzymes in longhorned beetles.</title>
        <authorList>
            <person name="Shin N.R."/>
            <person name="Okamura Y."/>
            <person name="Kirsch R."/>
            <person name="Pauchet Y."/>
        </authorList>
    </citation>
    <scope>NUCLEOTIDE SEQUENCE</scope>
    <source>
        <strain evidence="1">AMC_N1</strain>
    </source>
</reference>
<dbReference type="AlphaFoldDB" id="A0AAV8YFG7"/>
<sequence>MVPTRRCTTPFCIFANRCVGLVAGGTIEWPPRSPGPPRGYLKSKVYFNGPNTIIEELKDRIRNEIRAIQPDTLGKVLREFQWRMGYCQERQMRSRGTILNFPPL</sequence>
<keyword evidence="2" id="KW-1185">Reference proteome</keyword>
<name>A0AAV8YFG7_9CUCU</name>
<organism evidence="1 2">
    <name type="scientific">Aromia moschata</name>
    <dbReference type="NCBI Taxonomy" id="1265417"/>
    <lineage>
        <taxon>Eukaryota</taxon>
        <taxon>Metazoa</taxon>
        <taxon>Ecdysozoa</taxon>
        <taxon>Arthropoda</taxon>
        <taxon>Hexapoda</taxon>
        <taxon>Insecta</taxon>
        <taxon>Pterygota</taxon>
        <taxon>Neoptera</taxon>
        <taxon>Endopterygota</taxon>
        <taxon>Coleoptera</taxon>
        <taxon>Polyphaga</taxon>
        <taxon>Cucujiformia</taxon>
        <taxon>Chrysomeloidea</taxon>
        <taxon>Cerambycidae</taxon>
        <taxon>Cerambycinae</taxon>
        <taxon>Callichromatini</taxon>
        <taxon>Aromia</taxon>
    </lineage>
</organism>
<proteinExistence type="predicted"/>
<dbReference type="Proteomes" id="UP001162162">
    <property type="component" value="Unassembled WGS sequence"/>
</dbReference>
<gene>
    <name evidence="1" type="ORF">NQ318_010546</name>
</gene>
<comment type="caution">
    <text evidence="1">The sequence shown here is derived from an EMBL/GenBank/DDBJ whole genome shotgun (WGS) entry which is preliminary data.</text>
</comment>
<accession>A0AAV8YFG7</accession>
<dbReference type="Gene3D" id="3.30.420.10">
    <property type="entry name" value="Ribonuclease H-like superfamily/Ribonuclease H"/>
    <property type="match status" value="1"/>
</dbReference>
<dbReference type="EMBL" id="JAPWTK010000108">
    <property type="protein sequence ID" value="KAJ8949912.1"/>
    <property type="molecule type" value="Genomic_DNA"/>
</dbReference>
<evidence type="ECO:0000313" key="2">
    <source>
        <dbReference type="Proteomes" id="UP001162162"/>
    </source>
</evidence>
<dbReference type="GO" id="GO:0003676">
    <property type="term" value="F:nucleic acid binding"/>
    <property type="evidence" value="ECO:0007669"/>
    <property type="project" value="InterPro"/>
</dbReference>
<dbReference type="InterPro" id="IPR036397">
    <property type="entry name" value="RNaseH_sf"/>
</dbReference>